<dbReference type="Pfam" id="PF13966">
    <property type="entry name" value="zf-RVT"/>
    <property type="match status" value="1"/>
</dbReference>
<dbReference type="InterPro" id="IPR026960">
    <property type="entry name" value="RVT-Znf"/>
</dbReference>
<dbReference type="PANTHER" id="PTHR33116:SF79">
    <property type="entry name" value="REVERSE TRANSCRIPTASE DOMAIN, ZINC FINGER, CCHC-TYPE-RELATED"/>
    <property type="match status" value="1"/>
</dbReference>
<proteinExistence type="predicted"/>
<dbReference type="EMBL" id="NBSK02000001">
    <property type="protein sequence ID" value="KAJ0226419.1"/>
    <property type="molecule type" value="Genomic_DNA"/>
</dbReference>
<organism evidence="2 3">
    <name type="scientific">Lactuca sativa</name>
    <name type="common">Garden lettuce</name>
    <dbReference type="NCBI Taxonomy" id="4236"/>
    <lineage>
        <taxon>Eukaryota</taxon>
        <taxon>Viridiplantae</taxon>
        <taxon>Streptophyta</taxon>
        <taxon>Embryophyta</taxon>
        <taxon>Tracheophyta</taxon>
        <taxon>Spermatophyta</taxon>
        <taxon>Magnoliopsida</taxon>
        <taxon>eudicotyledons</taxon>
        <taxon>Gunneridae</taxon>
        <taxon>Pentapetalae</taxon>
        <taxon>asterids</taxon>
        <taxon>campanulids</taxon>
        <taxon>Asterales</taxon>
        <taxon>Asteraceae</taxon>
        <taxon>Cichorioideae</taxon>
        <taxon>Cichorieae</taxon>
        <taxon>Lactucinae</taxon>
        <taxon>Lactuca</taxon>
    </lineage>
</organism>
<evidence type="ECO:0000313" key="2">
    <source>
        <dbReference type="EMBL" id="KAJ0226419.1"/>
    </source>
</evidence>
<sequence length="206" mass="23812">MEAKDILYSNDGEITWRSDYVVDGKFNVAKLRRRLDRASHPISDGEFWWINSAPKKVVSFIWRAKQGRIPSADELQKRNIPVASSMCGICRNTVETTSHVLTSCPFVSNTINRVLNWCGVPTKQFSEVTEVIDFARSWGHCPKKKEMLTCILYSTLWSLWKERNDRVFRDLLVESRLPTRRVDSSTCVQNSHILDELEPPTRRVPV</sequence>
<dbReference type="AlphaFoldDB" id="A0A9R1XUS3"/>
<dbReference type="PANTHER" id="PTHR33116">
    <property type="entry name" value="REVERSE TRANSCRIPTASE ZINC-BINDING DOMAIN-CONTAINING PROTEIN-RELATED-RELATED"/>
    <property type="match status" value="1"/>
</dbReference>
<comment type="caution">
    <text evidence="2">The sequence shown here is derived from an EMBL/GenBank/DDBJ whole genome shotgun (WGS) entry which is preliminary data.</text>
</comment>
<dbReference type="Proteomes" id="UP000235145">
    <property type="component" value="Unassembled WGS sequence"/>
</dbReference>
<feature type="domain" description="Reverse transcriptase zinc-binding" evidence="1">
    <location>
        <begin position="35"/>
        <end position="108"/>
    </location>
</feature>
<evidence type="ECO:0000313" key="3">
    <source>
        <dbReference type="Proteomes" id="UP000235145"/>
    </source>
</evidence>
<protein>
    <recommendedName>
        <fullName evidence="1">Reverse transcriptase zinc-binding domain-containing protein</fullName>
    </recommendedName>
</protein>
<gene>
    <name evidence="2" type="ORF">LSAT_V11C100001990</name>
</gene>
<keyword evidence="3" id="KW-1185">Reference proteome</keyword>
<accession>A0A9R1XUS3</accession>
<reference evidence="2 3" key="1">
    <citation type="journal article" date="2017" name="Nat. Commun.">
        <title>Genome assembly with in vitro proximity ligation data and whole-genome triplication in lettuce.</title>
        <authorList>
            <person name="Reyes-Chin-Wo S."/>
            <person name="Wang Z."/>
            <person name="Yang X."/>
            <person name="Kozik A."/>
            <person name="Arikit S."/>
            <person name="Song C."/>
            <person name="Xia L."/>
            <person name="Froenicke L."/>
            <person name="Lavelle D.O."/>
            <person name="Truco M.J."/>
            <person name="Xia R."/>
            <person name="Zhu S."/>
            <person name="Xu C."/>
            <person name="Xu H."/>
            <person name="Xu X."/>
            <person name="Cox K."/>
            <person name="Korf I."/>
            <person name="Meyers B.C."/>
            <person name="Michelmore R.W."/>
        </authorList>
    </citation>
    <scope>NUCLEOTIDE SEQUENCE [LARGE SCALE GENOMIC DNA]</scope>
    <source>
        <strain evidence="3">cv. Salinas</strain>
        <tissue evidence="2">Seedlings</tissue>
    </source>
</reference>
<name>A0A9R1XUS3_LACSA</name>
<evidence type="ECO:0000259" key="1">
    <source>
        <dbReference type="Pfam" id="PF13966"/>
    </source>
</evidence>